<dbReference type="GO" id="GO:0005524">
    <property type="term" value="F:ATP binding"/>
    <property type="evidence" value="ECO:0007669"/>
    <property type="project" value="UniProtKB-KW"/>
</dbReference>
<evidence type="ECO:0000256" key="5">
    <source>
        <dbReference type="ARBA" id="ARBA00022917"/>
    </source>
</evidence>
<comment type="function">
    <text evidence="7">Allows the formation of correctly charged Gln-tRNA(Gln) through the transamidation of misacylated Glu-tRNA(Gln) in organisms which lack glutaminyl-tRNA synthetase. The reaction takes place in the presence of glutamine and ATP through an activated gamma-phospho-Glu-tRNA(Gln).</text>
</comment>
<keyword evidence="4 7" id="KW-0067">ATP-binding</keyword>
<evidence type="ECO:0000256" key="1">
    <source>
        <dbReference type="ARBA" id="ARBA00008069"/>
    </source>
</evidence>
<evidence type="ECO:0000256" key="2">
    <source>
        <dbReference type="ARBA" id="ARBA00022598"/>
    </source>
</evidence>
<accession>A0A1F4UUE4</accession>
<comment type="subunit">
    <text evidence="7">Heterotrimer of A, B and C subunits.</text>
</comment>
<dbReference type="SUPFAM" id="SSF75304">
    <property type="entry name" value="Amidase signature (AS) enzymes"/>
    <property type="match status" value="1"/>
</dbReference>
<feature type="active site" description="Charge relay system" evidence="7">
    <location>
        <position position="84"/>
    </location>
</feature>
<dbReference type="NCBIfam" id="TIGR00132">
    <property type="entry name" value="gatA"/>
    <property type="match status" value="1"/>
</dbReference>
<evidence type="ECO:0000259" key="8">
    <source>
        <dbReference type="Pfam" id="PF01425"/>
    </source>
</evidence>
<organism evidence="9 10">
    <name type="scientific">candidate division WWE3 bacterium RIFCSPLOWO2_01_FULL_37_15</name>
    <dbReference type="NCBI Taxonomy" id="1802622"/>
    <lineage>
        <taxon>Bacteria</taxon>
        <taxon>Katanobacteria</taxon>
    </lineage>
</organism>
<dbReference type="InterPro" id="IPR023631">
    <property type="entry name" value="Amidase_dom"/>
</dbReference>
<dbReference type="InterPro" id="IPR004412">
    <property type="entry name" value="GatA"/>
</dbReference>
<keyword evidence="5 7" id="KW-0648">Protein biosynthesis</keyword>
<dbReference type="EMBL" id="MEVF01000038">
    <property type="protein sequence ID" value="OGC48578.1"/>
    <property type="molecule type" value="Genomic_DNA"/>
</dbReference>
<comment type="catalytic activity">
    <reaction evidence="6 7">
        <text>L-glutamyl-tRNA(Gln) + L-glutamine + ATP + H2O = L-glutaminyl-tRNA(Gln) + L-glutamate + ADP + phosphate + H(+)</text>
        <dbReference type="Rhea" id="RHEA:17521"/>
        <dbReference type="Rhea" id="RHEA-COMP:9681"/>
        <dbReference type="Rhea" id="RHEA-COMP:9684"/>
        <dbReference type="ChEBI" id="CHEBI:15377"/>
        <dbReference type="ChEBI" id="CHEBI:15378"/>
        <dbReference type="ChEBI" id="CHEBI:29985"/>
        <dbReference type="ChEBI" id="CHEBI:30616"/>
        <dbReference type="ChEBI" id="CHEBI:43474"/>
        <dbReference type="ChEBI" id="CHEBI:58359"/>
        <dbReference type="ChEBI" id="CHEBI:78520"/>
        <dbReference type="ChEBI" id="CHEBI:78521"/>
        <dbReference type="ChEBI" id="CHEBI:456216"/>
        <dbReference type="EC" id="6.3.5.7"/>
    </reaction>
</comment>
<evidence type="ECO:0000256" key="3">
    <source>
        <dbReference type="ARBA" id="ARBA00022741"/>
    </source>
</evidence>
<dbReference type="Pfam" id="PF01425">
    <property type="entry name" value="Amidase"/>
    <property type="match status" value="1"/>
</dbReference>
<dbReference type="EC" id="6.3.5.7" evidence="7"/>
<dbReference type="Gene3D" id="3.90.1300.10">
    <property type="entry name" value="Amidase signature (AS) domain"/>
    <property type="match status" value="1"/>
</dbReference>
<evidence type="ECO:0000313" key="10">
    <source>
        <dbReference type="Proteomes" id="UP000177458"/>
    </source>
</evidence>
<protein>
    <recommendedName>
        <fullName evidence="7">Glutamyl-tRNA(Gln) amidotransferase subunit A</fullName>
        <shortName evidence="7">Glu-ADT subunit A</shortName>
        <ecNumber evidence="7">6.3.5.7</ecNumber>
    </recommendedName>
</protein>
<dbReference type="Proteomes" id="UP000177458">
    <property type="component" value="Unassembled WGS sequence"/>
</dbReference>
<dbReference type="AlphaFoldDB" id="A0A1F4UUE4"/>
<dbReference type="PANTHER" id="PTHR11895">
    <property type="entry name" value="TRANSAMIDASE"/>
    <property type="match status" value="1"/>
</dbReference>
<dbReference type="InterPro" id="IPR000120">
    <property type="entry name" value="Amidase"/>
</dbReference>
<reference evidence="9 10" key="1">
    <citation type="journal article" date="2016" name="Nat. Commun.">
        <title>Thousands of microbial genomes shed light on interconnected biogeochemical processes in an aquifer system.</title>
        <authorList>
            <person name="Anantharaman K."/>
            <person name="Brown C.T."/>
            <person name="Hug L.A."/>
            <person name="Sharon I."/>
            <person name="Castelle C.J."/>
            <person name="Probst A.J."/>
            <person name="Thomas B.C."/>
            <person name="Singh A."/>
            <person name="Wilkins M.J."/>
            <person name="Karaoz U."/>
            <person name="Brodie E.L."/>
            <person name="Williams K.H."/>
            <person name="Hubbard S.S."/>
            <person name="Banfield J.F."/>
        </authorList>
    </citation>
    <scope>NUCLEOTIDE SEQUENCE [LARGE SCALE GENOMIC DNA]</scope>
</reference>
<dbReference type="InterPro" id="IPR036928">
    <property type="entry name" value="AS_sf"/>
</dbReference>
<comment type="similarity">
    <text evidence="1 7">Belongs to the amidase family. GatA subfamily.</text>
</comment>
<proteinExistence type="inferred from homology"/>
<evidence type="ECO:0000256" key="4">
    <source>
        <dbReference type="ARBA" id="ARBA00022840"/>
    </source>
</evidence>
<dbReference type="PANTHER" id="PTHR11895:SF151">
    <property type="entry name" value="GLUTAMYL-TRNA(GLN) AMIDOTRANSFERASE SUBUNIT A"/>
    <property type="match status" value="1"/>
</dbReference>
<dbReference type="InterPro" id="IPR020556">
    <property type="entry name" value="Amidase_CS"/>
</dbReference>
<feature type="domain" description="Amidase" evidence="8">
    <location>
        <begin position="25"/>
        <end position="454"/>
    </location>
</feature>
<name>A0A1F4UUE4_UNCKA</name>
<gene>
    <name evidence="7" type="primary">gatA</name>
    <name evidence="9" type="ORF">A3A69_00635</name>
</gene>
<dbReference type="PROSITE" id="PS00571">
    <property type="entry name" value="AMIDASES"/>
    <property type="match status" value="1"/>
</dbReference>
<keyword evidence="3 7" id="KW-0547">Nucleotide-binding</keyword>
<evidence type="ECO:0000313" key="9">
    <source>
        <dbReference type="EMBL" id="OGC48578.1"/>
    </source>
</evidence>
<evidence type="ECO:0000256" key="7">
    <source>
        <dbReference type="HAMAP-Rule" id="MF_00120"/>
    </source>
</evidence>
<evidence type="ECO:0000256" key="6">
    <source>
        <dbReference type="ARBA" id="ARBA00047407"/>
    </source>
</evidence>
<dbReference type="GO" id="GO:0050567">
    <property type="term" value="F:glutaminyl-tRNA synthase (glutamine-hydrolyzing) activity"/>
    <property type="evidence" value="ECO:0007669"/>
    <property type="project" value="UniProtKB-UniRule"/>
</dbReference>
<comment type="caution">
    <text evidence="9">The sequence shown here is derived from an EMBL/GenBank/DDBJ whole genome shotgun (WGS) entry which is preliminary data.</text>
</comment>
<dbReference type="GO" id="GO:0006412">
    <property type="term" value="P:translation"/>
    <property type="evidence" value="ECO:0007669"/>
    <property type="project" value="UniProtKB-UniRule"/>
</dbReference>
<dbReference type="HAMAP" id="MF_00120">
    <property type="entry name" value="GatA"/>
    <property type="match status" value="1"/>
</dbReference>
<feature type="active site" description="Acyl-ester intermediate" evidence="7">
    <location>
        <position position="183"/>
    </location>
</feature>
<keyword evidence="2 7" id="KW-0436">Ligase</keyword>
<sequence>MKKLNELTVLQSIEGLKKREFKSLDLIEACLLAIKKHDSKIKAFLTVTEELAREKAEAADKEIKLNGEYSFEEKPLLGVPYACKDNFNTLGIETTASSNILKGYIPPYESTVTKRLEEAGAVILGKTNMDAFAHGASTETSDFFTTHNPWDIERVPGGSSGGSAAAVSANMCIFAIGSDTGGSIRCPASWSGITGLKPTYGRVSRYGLIAMASSTDSPGPMTKTVEDAALVLKMIAGKDPYDATTSYEEVPNYLSEIKKVSLKGLKIGKPRSYFDTDFEPGVKNAVLKSIEILKENGAEIVDIDLLDFKYSLAIYTIIQRSEVSSNLARFDGIRFGHTRDHFGFEARKRMMLGSYALSSGYYDAYYSKAQKVRTLIIEDFKKAFEKVDLIIGPTMPSIAYKIGAKEDLYGELTDTMQTPGSMAGLCVIAVPGGFSEGMPVGIQLIGEQLAETKVMGAAYAFQDVTNFHKKFPEL</sequence>
<feature type="active site" description="Charge relay system" evidence="7">
    <location>
        <position position="159"/>
    </location>
</feature>
<dbReference type="GO" id="GO:0030956">
    <property type="term" value="C:glutamyl-tRNA(Gln) amidotransferase complex"/>
    <property type="evidence" value="ECO:0007669"/>
    <property type="project" value="InterPro"/>
</dbReference>